<name>A0A9P1IS59_9PELO</name>
<sequence>MISTLTPSSQRSQSPINPPPICPSPDTISRTGLAPAPNIPNPRNAGRKKSNPVWEFFTDLRTHGLAGVRCRFCHWVTNDRSPTTMKFHLKRKHDTGPGGLWAVCEEKINSQAPANYAPRTKKTPEDIFIKALSQQSNQFPSFNPFGTAEIKLADLSAQDDFLAALIQQASQYANSSTSPSANSNENGNTNENESISLADSVFLSKLNDQLPVTKEEDSSSSSVSGITTGTDFHLSDGSSIATLLQIASDSELNFNVRKLGEYSFEARNDKTNKMITLSDCGNEIRVSHVENDEETRIEMWRKSDWQQFTWAVRGTCLHYLKQQTPSLQSIFEQFLPQKLVNSEDDE</sequence>
<dbReference type="OrthoDB" id="5856685at2759"/>
<keyword evidence="3" id="KW-0862">Zinc</keyword>
<feature type="domain" description="BED-type" evidence="6">
    <location>
        <begin position="48"/>
        <end position="100"/>
    </location>
</feature>
<feature type="compositionally biased region" description="Polar residues" evidence="5">
    <location>
        <begin position="1"/>
        <end position="11"/>
    </location>
</feature>
<keyword evidence="8" id="KW-1185">Reference proteome</keyword>
<gene>
    <name evidence="7" type="ORF">CAMP_LOCUS13692</name>
</gene>
<evidence type="ECO:0000313" key="7">
    <source>
        <dbReference type="EMBL" id="CAI5451055.1"/>
    </source>
</evidence>
<accession>A0A9P1IS59</accession>
<evidence type="ECO:0000256" key="2">
    <source>
        <dbReference type="ARBA" id="ARBA00022771"/>
    </source>
</evidence>
<dbReference type="GO" id="GO:0003677">
    <property type="term" value="F:DNA binding"/>
    <property type="evidence" value="ECO:0007669"/>
    <property type="project" value="InterPro"/>
</dbReference>
<evidence type="ECO:0000256" key="1">
    <source>
        <dbReference type="ARBA" id="ARBA00022723"/>
    </source>
</evidence>
<dbReference type="AlphaFoldDB" id="A0A9P1IS59"/>
<evidence type="ECO:0000256" key="5">
    <source>
        <dbReference type="SAM" id="MobiDB-lite"/>
    </source>
</evidence>
<organism evidence="7 8">
    <name type="scientific">Caenorhabditis angaria</name>
    <dbReference type="NCBI Taxonomy" id="860376"/>
    <lineage>
        <taxon>Eukaryota</taxon>
        <taxon>Metazoa</taxon>
        <taxon>Ecdysozoa</taxon>
        <taxon>Nematoda</taxon>
        <taxon>Chromadorea</taxon>
        <taxon>Rhabditida</taxon>
        <taxon>Rhabditina</taxon>
        <taxon>Rhabditomorpha</taxon>
        <taxon>Rhabditoidea</taxon>
        <taxon>Rhabditidae</taxon>
        <taxon>Peloderinae</taxon>
        <taxon>Caenorhabditis</taxon>
    </lineage>
</organism>
<evidence type="ECO:0000259" key="6">
    <source>
        <dbReference type="PROSITE" id="PS50808"/>
    </source>
</evidence>
<dbReference type="Proteomes" id="UP001152747">
    <property type="component" value="Unassembled WGS sequence"/>
</dbReference>
<dbReference type="EMBL" id="CANHGI010000005">
    <property type="protein sequence ID" value="CAI5451055.1"/>
    <property type="molecule type" value="Genomic_DNA"/>
</dbReference>
<reference evidence="7" key="1">
    <citation type="submission" date="2022-11" db="EMBL/GenBank/DDBJ databases">
        <authorList>
            <person name="Kikuchi T."/>
        </authorList>
    </citation>
    <scope>NUCLEOTIDE SEQUENCE</scope>
    <source>
        <strain evidence="7">PS1010</strain>
    </source>
</reference>
<evidence type="ECO:0000256" key="3">
    <source>
        <dbReference type="ARBA" id="ARBA00022833"/>
    </source>
</evidence>
<keyword evidence="1" id="KW-0479">Metal-binding</keyword>
<feature type="region of interest" description="Disordered" evidence="5">
    <location>
        <begin position="1"/>
        <end position="49"/>
    </location>
</feature>
<keyword evidence="2 4" id="KW-0863">Zinc-finger</keyword>
<dbReference type="PROSITE" id="PS50808">
    <property type="entry name" value="ZF_BED"/>
    <property type="match status" value="1"/>
</dbReference>
<dbReference type="Pfam" id="PF02892">
    <property type="entry name" value="zf-BED"/>
    <property type="match status" value="1"/>
</dbReference>
<evidence type="ECO:0000256" key="4">
    <source>
        <dbReference type="PROSITE-ProRule" id="PRU00027"/>
    </source>
</evidence>
<proteinExistence type="predicted"/>
<evidence type="ECO:0000313" key="8">
    <source>
        <dbReference type="Proteomes" id="UP001152747"/>
    </source>
</evidence>
<dbReference type="InterPro" id="IPR003656">
    <property type="entry name" value="Znf_BED"/>
</dbReference>
<dbReference type="GO" id="GO:0008270">
    <property type="term" value="F:zinc ion binding"/>
    <property type="evidence" value="ECO:0007669"/>
    <property type="project" value="UniProtKB-KW"/>
</dbReference>
<protein>
    <recommendedName>
        <fullName evidence="6">BED-type domain-containing protein</fullName>
    </recommendedName>
</protein>
<comment type="caution">
    <text evidence="7">The sequence shown here is derived from an EMBL/GenBank/DDBJ whole genome shotgun (WGS) entry which is preliminary data.</text>
</comment>